<evidence type="ECO:0000313" key="3">
    <source>
        <dbReference type="Proteomes" id="UP000700732"/>
    </source>
</evidence>
<feature type="region of interest" description="Disordered" evidence="1">
    <location>
        <begin position="275"/>
        <end position="336"/>
    </location>
</feature>
<accession>A0ABR6W573</accession>
<dbReference type="RefSeq" id="WP_186737494.1">
    <property type="nucleotide sequence ID" value="NZ_VFIA01000011.1"/>
</dbReference>
<proteinExistence type="predicted"/>
<evidence type="ECO:0000313" key="2">
    <source>
        <dbReference type="EMBL" id="MBC3791703.1"/>
    </source>
</evidence>
<dbReference type="Gene3D" id="3.40.50.1110">
    <property type="entry name" value="SGNH hydrolase"/>
    <property type="match status" value="1"/>
</dbReference>
<dbReference type="SUPFAM" id="SSF52266">
    <property type="entry name" value="SGNH hydrolase"/>
    <property type="match status" value="1"/>
</dbReference>
<feature type="compositionally biased region" description="Pro residues" evidence="1">
    <location>
        <begin position="318"/>
        <end position="328"/>
    </location>
</feature>
<feature type="compositionally biased region" description="Pro residues" evidence="1">
    <location>
        <begin position="427"/>
        <end position="438"/>
    </location>
</feature>
<dbReference type="InterPro" id="IPR036514">
    <property type="entry name" value="SGNH_hydro_sf"/>
</dbReference>
<comment type="caution">
    <text evidence="2">The sequence shown here is derived from an EMBL/GenBank/DDBJ whole genome shotgun (WGS) entry which is preliminary data.</text>
</comment>
<evidence type="ECO:0008006" key="4">
    <source>
        <dbReference type="Google" id="ProtNLM"/>
    </source>
</evidence>
<feature type="compositionally biased region" description="Polar residues" evidence="1">
    <location>
        <begin position="275"/>
        <end position="286"/>
    </location>
</feature>
<organism evidence="2 3">
    <name type="scientific">Spirosoma utsteinense</name>
    <dbReference type="NCBI Taxonomy" id="2585773"/>
    <lineage>
        <taxon>Bacteria</taxon>
        <taxon>Pseudomonadati</taxon>
        <taxon>Bacteroidota</taxon>
        <taxon>Cytophagia</taxon>
        <taxon>Cytophagales</taxon>
        <taxon>Cytophagaceae</taxon>
        <taxon>Spirosoma</taxon>
    </lineage>
</organism>
<feature type="region of interest" description="Disordered" evidence="1">
    <location>
        <begin position="656"/>
        <end position="676"/>
    </location>
</feature>
<feature type="region of interest" description="Disordered" evidence="1">
    <location>
        <begin position="424"/>
        <end position="443"/>
    </location>
</feature>
<gene>
    <name evidence="2" type="ORF">FH603_2211</name>
</gene>
<dbReference type="Proteomes" id="UP000700732">
    <property type="component" value="Unassembled WGS sequence"/>
</dbReference>
<evidence type="ECO:0000256" key="1">
    <source>
        <dbReference type="SAM" id="MobiDB-lite"/>
    </source>
</evidence>
<name>A0ABR6W573_9BACT</name>
<dbReference type="EMBL" id="VFIA01000011">
    <property type="protein sequence ID" value="MBC3791703.1"/>
    <property type="molecule type" value="Genomic_DNA"/>
</dbReference>
<reference evidence="2 3" key="1">
    <citation type="submission" date="2019-06" db="EMBL/GenBank/DDBJ databases">
        <title>Spirosoma utsteinense sp. nov. isolated from Antarctic ice-free soils.</title>
        <authorList>
            <person name="Tahon G."/>
        </authorList>
    </citation>
    <scope>NUCLEOTIDE SEQUENCE [LARGE SCALE GENOMIC DNA]</scope>
    <source>
        <strain evidence="2 3">LMG 31447</strain>
    </source>
</reference>
<feature type="compositionally biased region" description="Low complexity" evidence="1">
    <location>
        <begin position="301"/>
        <end position="317"/>
    </location>
</feature>
<sequence>MPQASALENYQASLWADGSRLVKASPDPIRFLIQSDKRQVVLNEEVNLTITAQLLNITPNQLFYVPGSNAYTLKMILPPGFEQTGGDFTDYVVGNLSYATQPVLTYHIKGYFRSVTAGTSFRLLRSHGQANDQSLFAEKSAVTLETLAPGKTLSQQQKATAASSNPTDLTLYVVTSATDMGAARAAAAAYQGFLDYAACDAVSGWIVNTSDLSKSQEVDIYINGVKAATVMADQHRRDVAAAFGANDFNEYGYVWVIPDYYKSNTVLSISVRPADSSTDLSMSPQRTDVCPGTGKPPVTTPPATTTTVPPSTSTTAPSTPPTTTPPAPVTVTPPVTTTTGGALTMLAPTYNCTSGAITFNTSGGDGTTIRYRATGITGWTTDPNQYLDQGSRVNADTPPFTIYVEQSGKTITYTWSRQATCDGTAPAPTPPTTTPPAPVTVTPPVTTTTSGALTMLAPTYNCTSGAITFNTSGGDGTTIRYRATGITGWTTDPNQYLDQGSRVNADTPPFTIYVEQSGKTITYTWSRQATCDGTPPVPTPPTTTPPAPVTVTPPATGNGCAASISTISYLWDGGNNSISIQINASAGTPQIRLSGPTTVDWTNTNKIQNDIRFWALSNMNTGTYTLSVRQSGDQGNGCSFSFSVPSTGKQLYPVTDEGSGPVSGCTPPPAPTVSAEGETQVCNNSTVTLTAAGCTGTVLWSGGQSGSSISVNAAGTYTATCTVNGCVSAPSSQLTVTACPVSSGKKYERVLYVGNSITLHGGSPFFIVNDKNPKRGMAATSPDKDYVHLMSAKHQSLNPSVENRTLASWNMGGQLDEATGPYWEGQSTKNGIDLSRFDPVAAWKPDIIYIRLGENVTDWEINNPAQYQNRLKDLIDKLISQSPGAKVVLSTAVWDKPNYDAAIRAIGAERNYPIADFSNMWPNRLINGYYALNPSIYGDAGTDNHPDDDGMAHMADGLWNATPK</sequence>
<protein>
    <recommendedName>
        <fullName evidence="4">SGNH hydrolase-type esterase domain-containing protein</fullName>
    </recommendedName>
</protein>
<keyword evidence="3" id="KW-1185">Reference proteome</keyword>